<gene>
    <name evidence="4" type="ORF">BTBSAS_200048</name>
</gene>
<evidence type="ECO:0000259" key="3">
    <source>
        <dbReference type="Pfam" id="PF05065"/>
    </source>
</evidence>
<evidence type="ECO:0000313" key="4">
    <source>
        <dbReference type="EMBL" id="SPP28461.1"/>
    </source>
</evidence>
<dbReference type="InterPro" id="IPR024455">
    <property type="entry name" value="Phage_capsid"/>
</dbReference>
<proteinExistence type="predicted"/>
<feature type="region of interest" description="Disordered" evidence="2">
    <location>
        <begin position="34"/>
        <end position="111"/>
    </location>
</feature>
<comment type="subcellular location">
    <subcellularLocation>
        <location evidence="1">Virion</location>
    </subcellularLocation>
</comment>
<dbReference type="Proteomes" id="UP000270190">
    <property type="component" value="Unassembled WGS sequence"/>
</dbReference>
<dbReference type="Gene3D" id="3.30.2320.10">
    <property type="entry name" value="hypothetical protein PF0899 domain"/>
    <property type="match status" value="1"/>
</dbReference>
<evidence type="ECO:0000256" key="2">
    <source>
        <dbReference type="SAM" id="MobiDB-lite"/>
    </source>
</evidence>
<sequence length="401" mass="44733">MKELTIEELQTAAEQAIADGDFDKAEELIEQIKNFQKTDVSDKPSEEDNFEKADEDKKDDVKKDKEKEKEDQRSEKQMEQRSEKQMEQRSEKQTDKGEKRKMAEKVLDQQGTEDVEVRSFATFVKTKGEEKRDGLTTVGAEAVIPIERLTTPQTQPETVVDLRNFAEKVPVTTGSGSYPVLLKNKGVMISVEELEKNPALAKPEFKKVAWAVKTYRGYIPVSQEALEDSDIDLAGLVATHVQRQALNTANAEISKVLKTATAKTLTSLDDLKDLVNVTIEPAYPVSIVASQSFFNAVDKLKDKDGRYLLQQDVTVASGYKLLGREIVILGDEVIGSAAGNQVAFIGDIKAFTKFFDRKQESVRWVDNDIYGQLLAAFIRFDVEAADTDAGFYATLSIVEGK</sequence>
<dbReference type="SUPFAM" id="SSF56563">
    <property type="entry name" value="Major capsid protein gp5"/>
    <property type="match status" value="1"/>
</dbReference>
<dbReference type="Pfam" id="PF05065">
    <property type="entry name" value="Phage_capsid"/>
    <property type="match status" value="1"/>
</dbReference>
<protein>
    <submittedName>
        <fullName evidence="4">Phage capsid protein</fullName>
    </submittedName>
</protein>
<organism evidence="4 5">
    <name type="scientific">Brochothrix thermosphacta</name>
    <name type="common">Microbacterium thermosphactum</name>
    <dbReference type="NCBI Taxonomy" id="2756"/>
    <lineage>
        <taxon>Bacteria</taxon>
        <taxon>Bacillati</taxon>
        <taxon>Bacillota</taxon>
        <taxon>Bacilli</taxon>
        <taxon>Bacillales</taxon>
        <taxon>Listeriaceae</taxon>
        <taxon>Brochothrix</taxon>
    </lineage>
</organism>
<dbReference type="NCBIfam" id="TIGR01554">
    <property type="entry name" value="major_cap_HK97"/>
    <property type="match status" value="1"/>
</dbReference>
<feature type="domain" description="Phage capsid-like C-terminal" evidence="3">
    <location>
        <begin position="143"/>
        <end position="380"/>
    </location>
</feature>
<reference evidence="5" key="1">
    <citation type="submission" date="2018-04" db="EMBL/GenBank/DDBJ databases">
        <authorList>
            <person name="Illikoud N."/>
        </authorList>
    </citation>
    <scope>NUCLEOTIDE SEQUENCE [LARGE SCALE GENOMIC DNA]</scope>
</reference>
<feature type="compositionally biased region" description="Basic and acidic residues" evidence="2">
    <location>
        <begin position="39"/>
        <end position="107"/>
    </location>
</feature>
<dbReference type="AlphaFoldDB" id="A0A2X0S927"/>
<dbReference type="EMBL" id="OUNC01000013">
    <property type="protein sequence ID" value="SPP28461.1"/>
    <property type="molecule type" value="Genomic_DNA"/>
</dbReference>
<accession>A0A2X0S927</accession>
<evidence type="ECO:0000313" key="5">
    <source>
        <dbReference type="Proteomes" id="UP000270190"/>
    </source>
</evidence>
<dbReference type="Gene3D" id="3.30.2400.10">
    <property type="entry name" value="Major capsid protein gp5"/>
    <property type="match status" value="1"/>
</dbReference>
<evidence type="ECO:0000256" key="1">
    <source>
        <dbReference type="ARBA" id="ARBA00004328"/>
    </source>
</evidence>
<dbReference type="InterPro" id="IPR054612">
    <property type="entry name" value="Phage_capsid-like_C"/>
</dbReference>
<name>A0A2X0S927_BROTH</name>